<dbReference type="InterPro" id="IPR005501">
    <property type="entry name" value="LamB/YcsF/PxpA-like"/>
</dbReference>
<dbReference type="NCBIfam" id="NF003816">
    <property type="entry name" value="PRK05406.1-5"/>
    <property type="match status" value="1"/>
</dbReference>
<protein>
    <recommendedName>
        <fullName evidence="1">5-oxoprolinase subunit A</fullName>
        <shortName evidence="1">5-OPase subunit A</shortName>
        <ecNumber evidence="1">3.5.2.9</ecNumber>
    </recommendedName>
    <alternativeName>
        <fullName evidence="1">5-oxoprolinase (ATP-hydrolyzing) subunit A</fullName>
    </alternativeName>
</protein>
<dbReference type="RefSeq" id="WP_129834361.1">
    <property type="nucleotide sequence ID" value="NZ_CP035704.1"/>
</dbReference>
<sequence>MRKPRIDLNCDMGESYGAWQMGQDAQVLRHVTSANIACGMHAGDPLTMQRTVAAAVAQGVAIGAHPSLPDLQGFGRRVMAITANEAYALTLYQIGALSAFAHAAASRLHHVKPHGALYNMAARDTTLAQAIAQAVRDADAALILVGLAGSALPAAGAALGLKVGHEAFADRRYEADTSLTPRGEKDAVIHDIDVAIAQALSIVTQANVTTRDGKILSLQADTICVHGDRADAAMFAERLRAALDQAGIGVRTLDGAGA</sequence>
<organism evidence="2 3">
    <name type="scientific">Pseudolysobacter antarcticus</name>
    <dbReference type="NCBI Taxonomy" id="2511995"/>
    <lineage>
        <taxon>Bacteria</taxon>
        <taxon>Pseudomonadati</taxon>
        <taxon>Pseudomonadota</taxon>
        <taxon>Gammaproteobacteria</taxon>
        <taxon>Lysobacterales</taxon>
        <taxon>Rhodanobacteraceae</taxon>
        <taxon>Pseudolysobacter</taxon>
    </lineage>
</organism>
<dbReference type="SUPFAM" id="SSF88713">
    <property type="entry name" value="Glycoside hydrolase/deacetylase"/>
    <property type="match status" value="1"/>
</dbReference>
<reference evidence="2 3" key="1">
    <citation type="submission" date="2019-01" db="EMBL/GenBank/DDBJ databases">
        <title>Pseudolysobacter antarctica gen. nov., sp. nov., isolated from Fildes Peninsula, Antarctica.</title>
        <authorList>
            <person name="Wei Z."/>
            <person name="Peng F."/>
        </authorList>
    </citation>
    <scope>NUCLEOTIDE SEQUENCE [LARGE SCALE GENOMIC DNA]</scope>
    <source>
        <strain evidence="2 3">AQ6-296</strain>
    </source>
</reference>
<comment type="subunit">
    <text evidence="1">Forms a complex composed of PxpA, PxpB and PxpC.</text>
</comment>
<dbReference type="GO" id="GO:0005975">
    <property type="term" value="P:carbohydrate metabolic process"/>
    <property type="evidence" value="ECO:0007669"/>
    <property type="project" value="InterPro"/>
</dbReference>
<dbReference type="EC" id="3.5.2.9" evidence="1"/>
<dbReference type="AlphaFoldDB" id="A0A411HLJ6"/>
<dbReference type="Pfam" id="PF03746">
    <property type="entry name" value="LamB_YcsF"/>
    <property type="match status" value="1"/>
</dbReference>
<dbReference type="Gene3D" id="3.20.20.370">
    <property type="entry name" value="Glycoside hydrolase/deacetylase"/>
    <property type="match status" value="1"/>
</dbReference>
<dbReference type="HAMAP" id="MF_00691">
    <property type="entry name" value="PxpA"/>
    <property type="match status" value="1"/>
</dbReference>
<dbReference type="Proteomes" id="UP000291562">
    <property type="component" value="Chromosome"/>
</dbReference>
<dbReference type="PANTHER" id="PTHR30292:SF0">
    <property type="entry name" value="5-OXOPROLINASE SUBUNIT A"/>
    <property type="match status" value="1"/>
</dbReference>
<proteinExistence type="inferred from homology"/>
<dbReference type="PANTHER" id="PTHR30292">
    <property type="entry name" value="UNCHARACTERIZED PROTEIN YBGL-RELATED"/>
    <property type="match status" value="1"/>
</dbReference>
<comment type="function">
    <text evidence="1">Catalyzes the cleavage of 5-oxoproline to form L-glutamate coupled to the hydrolysis of ATP to ADP and inorganic phosphate.</text>
</comment>
<keyword evidence="1" id="KW-0378">Hydrolase</keyword>
<comment type="similarity">
    <text evidence="1">Belongs to the LamB/PxpA family.</text>
</comment>
<dbReference type="GO" id="GO:0017168">
    <property type="term" value="F:5-oxoprolinase (ATP-hydrolyzing) activity"/>
    <property type="evidence" value="ECO:0007669"/>
    <property type="project" value="UniProtKB-UniRule"/>
</dbReference>
<gene>
    <name evidence="1" type="primary">pxpA</name>
    <name evidence="2" type="ORF">ELE36_14125</name>
</gene>
<keyword evidence="3" id="KW-1185">Reference proteome</keyword>
<dbReference type="KEGG" id="xbc:ELE36_14125"/>
<dbReference type="EMBL" id="CP035704">
    <property type="protein sequence ID" value="QBB71399.1"/>
    <property type="molecule type" value="Genomic_DNA"/>
</dbReference>
<dbReference type="OrthoDB" id="9773478at2"/>
<evidence type="ECO:0000313" key="2">
    <source>
        <dbReference type="EMBL" id="QBB71399.1"/>
    </source>
</evidence>
<evidence type="ECO:0000313" key="3">
    <source>
        <dbReference type="Proteomes" id="UP000291562"/>
    </source>
</evidence>
<keyword evidence="1" id="KW-0547">Nucleotide-binding</keyword>
<comment type="catalytic activity">
    <reaction evidence="1">
        <text>5-oxo-L-proline + ATP + 2 H2O = L-glutamate + ADP + phosphate + H(+)</text>
        <dbReference type="Rhea" id="RHEA:10348"/>
        <dbReference type="ChEBI" id="CHEBI:15377"/>
        <dbReference type="ChEBI" id="CHEBI:15378"/>
        <dbReference type="ChEBI" id="CHEBI:29985"/>
        <dbReference type="ChEBI" id="CHEBI:30616"/>
        <dbReference type="ChEBI" id="CHEBI:43474"/>
        <dbReference type="ChEBI" id="CHEBI:58402"/>
        <dbReference type="ChEBI" id="CHEBI:456216"/>
        <dbReference type="EC" id="3.5.2.9"/>
    </reaction>
</comment>
<dbReference type="CDD" id="cd10787">
    <property type="entry name" value="LamB_YcsF_like"/>
    <property type="match status" value="1"/>
</dbReference>
<keyword evidence="1" id="KW-0067">ATP-binding</keyword>
<accession>A0A411HLJ6</accession>
<name>A0A411HLJ6_9GAMM</name>
<dbReference type="InterPro" id="IPR011330">
    <property type="entry name" value="Glyco_hydro/deAcase_b/a-brl"/>
</dbReference>
<evidence type="ECO:0000256" key="1">
    <source>
        <dbReference type="HAMAP-Rule" id="MF_00691"/>
    </source>
</evidence>
<dbReference type="NCBIfam" id="NF003814">
    <property type="entry name" value="PRK05406.1-3"/>
    <property type="match status" value="1"/>
</dbReference>
<dbReference type="GO" id="GO:0005524">
    <property type="term" value="F:ATP binding"/>
    <property type="evidence" value="ECO:0007669"/>
    <property type="project" value="UniProtKB-UniRule"/>
</dbReference>